<accession>A0A919S8Y1</accession>
<dbReference type="Pfam" id="PF20269">
    <property type="entry name" value="CATRA-N"/>
    <property type="match status" value="1"/>
</dbReference>
<dbReference type="Pfam" id="PF10137">
    <property type="entry name" value="CAP12-PCTIR_TIR"/>
    <property type="match status" value="1"/>
</dbReference>
<feature type="domain" description="CD-NTase-associated protein 12/Pycsar effector protein TIR" evidence="1">
    <location>
        <begin position="372"/>
        <end position="502"/>
    </location>
</feature>
<evidence type="ECO:0000259" key="3">
    <source>
        <dbReference type="Pfam" id="PF20270"/>
    </source>
</evidence>
<name>A0A919S8Y1_9ACTN</name>
<reference evidence="4" key="1">
    <citation type="submission" date="2021-03" db="EMBL/GenBank/DDBJ databases">
        <title>Whole genome shotgun sequence of Actinoplanes auranticolor NBRC 12245.</title>
        <authorList>
            <person name="Komaki H."/>
            <person name="Tamura T."/>
        </authorList>
    </citation>
    <scope>NUCLEOTIDE SEQUENCE</scope>
    <source>
        <strain evidence="4">NBRC 12245</strain>
    </source>
</reference>
<feature type="domain" description="CASPASE and TPR Repeat-Associated N-terminal" evidence="2">
    <location>
        <begin position="11"/>
        <end position="230"/>
    </location>
</feature>
<evidence type="ECO:0000259" key="2">
    <source>
        <dbReference type="Pfam" id="PF20269"/>
    </source>
</evidence>
<dbReference type="InterPro" id="IPR019302">
    <property type="entry name" value="CAP12/PCTIR_TIR_dom"/>
</dbReference>
<dbReference type="InterPro" id="IPR046923">
    <property type="entry name" value="CATRA-C"/>
</dbReference>
<evidence type="ECO:0000313" key="5">
    <source>
        <dbReference type="Proteomes" id="UP000681340"/>
    </source>
</evidence>
<dbReference type="Proteomes" id="UP000681340">
    <property type="component" value="Unassembled WGS sequence"/>
</dbReference>
<dbReference type="EMBL" id="BOQL01000021">
    <property type="protein sequence ID" value="GIM66954.1"/>
    <property type="molecule type" value="Genomic_DNA"/>
</dbReference>
<dbReference type="Pfam" id="PF20270">
    <property type="entry name" value="CATRA-C"/>
    <property type="match status" value="1"/>
</dbReference>
<dbReference type="InterPro" id="IPR046922">
    <property type="entry name" value="CATRA-N"/>
</dbReference>
<dbReference type="RefSeq" id="WP_212988552.1">
    <property type="nucleotide sequence ID" value="NZ_BAABEA010000019.1"/>
</dbReference>
<organism evidence="4 5">
    <name type="scientific">Actinoplanes auranticolor</name>
    <dbReference type="NCBI Taxonomy" id="47988"/>
    <lineage>
        <taxon>Bacteria</taxon>
        <taxon>Bacillati</taxon>
        <taxon>Actinomycetota</taxon>
        <taxon>Actinomycetes</taxon>
        <taxon>Micromonosporales</taxon>
        <taxon>Micromonosporaceae</taxon>
        <taxon>Actinoplanes</taxon>
    </lineage>
</organism>
<protein>
    <submittedName>
        <fullName evidence="4">Uncharacterized protein</fullName>
    </submittedName>
</protein>
<evidence type="ECO:0000259" key="1">
    <source>
        <dbReference type="Pfam" id="PF10137"/>
    </source>
</evidence>
<dbReference type="GO" id="GO:0050135">
    <property type="term" value="F:NADP+ nucleosidase activity"/>
    <property type="evidence" value="ECO:0007669"/>
    <property type="project" value="InterPro"/>
</dbReference>
<keyword evidence="5" id="KW-1185">Reference proteome</keyword>
<gene>
    <name evidence="4" type="ORF">Aau02nite_25270</name>
</gene>
<dbReference type="NCBIfam" id="NF038357">
    <property type="entry name" value="BN6_48550_fam"/>
    <property type="match status" value="1"/>
</dbReference>
<evidence type="ECO:0000313" key="4">
    <source>
        <dbReference type="EMBL" id="GIM66954.1"/>
    </source>
</evidence>
<dbReference type="AlphaFoldDB" id="A0A919S8Y1"/>
<comment type="caution">
    <text evidence="4">The sequence shown here is derived from an EMBL/GenBank/DDBJ whole genome shotgun (WGS) entry which is preliminary data.</text>
</comment>
<proteinExistence type="predicted"/>
<sequence>MVIPVRVADQELVVHLFAPVDGPHATGAYAQLRQTWQHCRELLGMTAPLRRPGPPRDLPGTLAEVPRDPGGRDLLVAAQRHPGQLHQAILRRFHAVLNLSVILSPGVGPDRPAGAPGWMELARMWSRAAGPLPHHLIGTASLFLGKAPEDHLLATADPGLAERSAVDLPRGDLLGGPADGWWHDGVGTTGGFALWETSRHDPDDRRERRFLILARPDRDEQLSDWTWSNGDPVMPPLGRYLLYAAMLRYQLGVWSGADDLRQVQARLDRSSAGELPGIRSDLAAWRASVTDLRETMKAIRGDMHQALGPDLPGLTATGPFADDLRLLAWFRRELKNDLAHLATADRRARALSRIPTTAPHKENSPMPDPRDVFVIHGRDDEARRALWTFLQAIDLHPLDWEEVVQRTGTPTPSIGQILRKAFEHNQAAIVLLTPDDGASLHPSLRGHDEPAYETEVTGQARPNVLLEAGMALGLQPERTVIVEIGKLRPVSDMAGLNVVRFNGTVESLNKIAVRLAGAGCSVNTRGSDWLNVSRFEKLTAYTRTFNRP</sequence>
<feature type="domain" description="CASPASE and TPR Repeat-Associated C-terminal" evidence="3">
    <location>
        <begin position="235"/>
        <end position="348"/>
    </location>
</feature>